<evidence type="ECO:0000259" key="12">
    <source>
        <dbReference type="PROSITE" id="PS50979"/>
    </source>
</evidence>
<reference evidence="16" key="1">
    <citation type="submission" date="2018-09" db="EMBL/GenBank/DDBJ databases">
        <authorList>
            <person name="Zhu H."/>
        </authorList>
    </citation>
    <scope>NUCLEOTIDE SEQUENCE [LARGE SCALE GENOMIC DNA]</scope>
    <source>
        <strain evidence="16">K1R23-30</strain>
    </source>
</reference>
<dbReference type="Gene3D" id="3.30.470.20">
    <property type="entry name" value="ATP-grasp fold, B domain"/>
    <property type="match status" value="1"/>
</dbReference>
<dbReference type="PROSITE" id="PS00867">
    <property type="entry name" value="CPSASE_2"/>
    <property type="match status" value="1"/>
</dbReference>
<dbReference type="PROSITE" id="PS50975">
    <property type="entry name" value="ATP_GRASP"/>
    <property type="match status" value="1"/>
</dbReference>
<name>A0A3A3G4M6_9BURK</name>
<proteinExistence type="predicted"/>
<evidence type="ECO:0000313" key="16">
    <source>
        <dbReference type="Proteomes" id="UP000265955"/>
    </source>
</evidence>
<dbReference type="Pfam" id="PF02785">
    <property type="entry name" value="Biotin_carb_C"/>
    <property type="match status" value="1"/>
</dbReference>
<keyword evidence="5 9" id="KW-0547">Nucleotide-binding</keyword>
<dbReference type="InterPro" id="IPR005482">
    <property type="entry name" value="Biotin_COase_C"/>
</dbReference>
<evidence type="ECO:0000256" key="6">
    <source>
        <dbReference type="ARBA" id="ARBA00022840"/>
    </source>
</evidence>
<dbReference type="Pfam" id="PF00364">
    <property type="entry name" value="Biotin_lipoyl"/>
    <property type="match status" value="1"/>
</dbReference>
<dbReference type="CDD" id="cd06850">
    <property type="entry name" value="biotinyl_domain"/>
    <property type="match status" value="1"/>
</dbReference>
<dbReference type="InterPro" id="IPR011763">
    <property type="entry name" value="COA_CT_C"/>
</dbReference>
<evidence type="ECO:0000256" key="2">
    <source>
        <dbReference type="ARBA" id="ARBA00004956"/>
    </source>
</evidence>
<keyword evidence="7" id="KW-0092">Biotin</keyword>
<feature type="domain" description="Lipoyl-binding" evidence="10">
    <location>
        <begin position="489"/>
        <end position="567"/>
    </location>
</feature>
<feature type="domain" description="Biotin carboxylation" evidence="12">
    <location>
        <begin position="2"/>
        <end position="460"/>
    </location>
</feature>
<evidence type="ECO:0000256" key="5">
    <source>
        <dbReference type="ARBA" id="ARBA00022741"/>
    </source>
</evidence>
<evidence type="ECO:0000256" key="3">
    <source>
        <dbReference type="ARBA" id="ARBA00013058"/>
    </source>
</evidence>
<gene>
    <name evidence="15" type="ORF">D3871_23080</name>
</gene>
<feature type="domain" description="CoA carboxyltransferase C-terminal" evidence="14">
    <location>
        <begin position="847"/>
        <end position="1086"/>
    </location>
</feature>
<sequence>MTIRSLLIANRGEIAIRIARAAAESGIRTVAVYSEDDAHSLHLRKTDAIHPLRGKGASVYLDIVQIVEAARANDCDAIHPGYGFLSENAELARRCAEHGVLFVGPSVEVLELFGDKAKARELARRESVPVVAGTQGAASLDEIRTFMASLGSSGAIMIKALAGGGGRGMRAVYDPDDLAAAYERCRSEALAAFGNGKLYAEELVGKARHIEVQIIGDGSGQVSHLWERECTLQRRHQKLVEMAPSPSLSAGVRQRILDAAVRLASAVAYRGIGTFEFLVDAQEDGDDARFTFMEANPRLQVEHTVTEEVTGIDLVKTQLRIAGGESLAMLGLNQKDVPPPRGIAIQLRINMESMDVQGNAIPSGGRITAFEPPSGPGIRIDTFGYTGYVTSPNFDSLLAKQITSSGTTRFEDALNKAYHALSEFRIDGVTTNIAFLQNLLSHPDVKANRVYTRFVEEQMAALLAIDPTDHRKLYFDSANSEVHAEQDRLANVNAPSGTVAVAAPMQGSVVAVDVAEGDTVHAGQQIAVLEAMKMEHIATADISGFVRKIAVKKGDVLFHKQPMLYIEPADIDNAQAADDVDMDLDHLRADLAEAKERHAIGLDARRPDAVARRRKTGQRTARENIADLCDEDSFIEYGALAIAAQRRRRSLEELIAISPADGLVAGIGSVNGAMFDEQKSRCMVMSYDYTVFAGTQGMMNHKKTDRMFQLAQEWKLPVVLFAEGGGGRPGDTDAMLVAGLDVMSFINFARLSGLVPRVGIVSGRCFAGNAAFLGCCDVIIATRNATIGMGGPAMIEGGGLGVYQPEQVGPVTMQAPNGVIDIVVDDEEQAVQVTKQYLSYFQGTVANWDCADQRRLRQLIPENRLRVYDIRTVIDTLADTGSVLELRHQFGTGIVTALVRIEGRPFGLIANNPAHLGGAIDADAADKAARFMQLCDAFDLPIVSLCDTPGFMVGPEAEKTAMVRHVSRMFVTAGSIDVPFFTIVLRKGYGLGAQAMAGGSFHAPFFTVAWPSGEFGAMGLEGAVRLGYRKELEAVSDPVERKALFDKMVAASYESGKAINMASFLEIDDVIDPAESRRWVMRGLRSAPRPVPREGKKRPFVDTW</sequence>
<dbReference type="Pfam" id="PF00289">
    <property type="entry name" value="Biotin_carb_N"/>
    <property type="match status" value="1"/>
</dbReference>
<dbReference type="EMBL" id="QYUO01000002">
    <property type="protein sequence ID" value="RJF96376.1"/>
    <property type="molecule type" value="Genomic_DNA"/>
</dbReference>
<dbReference type="SUPFAM" id="SSF51230">
    <property type="entry name" value="Single hybrid motif"/>
    <property type="match status" value="1"/>
</dbReference>
<dbReference type="InterPro" id="IPR011764">
    <property type="entry name" value="Biotin_carboxylation_dom"/>
</dbReference>
<comment type="pathway">
    <text evidence="2">Lipid metabolism; malonyl-CoA biosynthesis; malonyl-CoA from acetyl-CoA: step 1/1.</text>
</comment>
<dbReference type="Pfam" id="PF02786">
    <property type="entry name" value="CPSase_L_D2"/>
    <property type="match status" value="1"/>
</dbReference>
<dbReference type="InterPro" id="IPR011762">
    <property type="entry name" value="COA_CT_N"/>
</dbReference>
<dbReference type="SUPFAM" id="SSF56059">
    <property type="entry name" value="Glutathione synthetase ATP-binding domain-like"/>
    <property type="match status" value="1"/>
</dbReference>
<evidence type="ECO:0000259" key="11">
    <source>
        <dbReference type="PROSITE" id="PS50975"/>
    </source>
</evidence>
<evidence type="ECO:0000256" key="8">
    <source>
        <dbReference type="ARBA" id="ARBA00023268"/>
    </source>
</evidence>
<dbReference type="InterPro" id="IPR011761">
    <property type="entry name" value="ATP-grasp"/>
</dbReference>
<dbReference type="GO" id="GO:0003989">
    <property type="term" value="F:acetyl-CoA carboxylase activity"/>
    <property type="evidence" value="ECO:0007669"/>
    <property type="project" value="UniProtKB-EC"/>
</dbReference>
<dbReference type="Gene3D" id="3.40.50.20">
    <property type="match status" value="1"/>
</dbReference>
<dbReference type="InterPro" id="IPR034733">
    <property type="entry name" value="AcCoA_carboxyl_beta"/>
</dbReference>
<dbReference type="SUPFAM" id="SSF52440">
    <property type="entry name" value="PreATP-grasp domain"/>
    <property type="match status" value="1"/>
</dbReference>
<dbReference type="SMART" id="SM00878">
    <property type="entry name" value="Biotin_carb_C"/>
    <property type="match status" value="1"/>
</dbReference>
<feature type="domain" description="CoA carboxyltransferase N-terminal" evidence="13">
    <location>
        <begin position="580"/>
        <end position="853"/>
    </location>
</feature>
<dbReference type="Gene3D" id="2.40.50.100">
    <property type="match status" value="1"/>
</dbReference>
<dbReference type="GO" id="GO:0046872">
    <property type="term" value="F:metal ion binding"/>
    <property type="evidence" value="ECO:0007669"/>
    <property type="project" value="InterPro"/>
</dbReference>
<dbReference type="InterPro" id="IPR029045">
    <property type="entry name" value="ClpP/crotonase-like_dom_sf"/>
</dbReference>
<dbReference type="RefSeq" id="WP_119771518.1">
    <property type="nucleotide sequence ID" value="NZ_QYUO01000002.1"/>
</dbReference>
<evidence type="ECO:0000256" key="1">
    <source>
        <dbReference type="ARBA" id="ARBA00001953"/>
    </source>
</evidence>
<dbReference type="InterPro" id="IPR005481">
    <property type="entry name" value="BC-like_N"/>
</dbReference>
<dbReference type="PANTHER" id="PTHR48095:SF5">
    <property type="entry name" value="BLL7292 PROTEIN"/>
    <property type="match status" value="1"/>
</dbReference>
<evidence type="ECO:0000259" key="13">
    <source>
        <dbReference type="PROSITE" id="PS50980"/>
    </source>
</evidence>
<keyword evidence="8" id="KW-0511">Multifunctional enzyme</keyword>
<dbReference type="InterPro" id="IPR011054">
    <property type="entry name" value="Rudment_hybrid_motif"/>
</dbReference>
<evidence type="ECO:0000256" key="4">
    <source>
        <dbReference type="ARBA" id="ARBA00022598"/>
    </source>
</evidence>
<dbReference type="PROSITE" id="PS50989">
    <property type="entry name" value="COA_CT_CTER"/>
    <property type="match status" value="1"/>
</dbReference>
<dbReference type="Gene3D" id="3.90.226.10">
    <property type="entry name" value="2-enoyl-CoA Hydratase, Chain A, domain 1"/>
    <property type="match status" value="2"/>
</dbReference>
<comment type="caution">
    <text evidence="15">The sequence shown here is derived from an EMBL/GenBank/DDBJ whole genome shotgun (WGS) entry which is preliminary data.</text>
</comment>
<dbReference type="InterPro" id="IPR005479">
    <property type="entry name" value="CPAse_ATP-bd"/>
</dbReference>
<dbReference type="InterPro" id="IPR000089">
    <property type="entry name" value="Biotin_lipoyl"/>
</dbReference>
<evidence type="ECO:0000256" key="7">
    <source>
        <dbReference type="ARBA" id="ARBA00023267"/>
    </source>
</evidence>
<evidence type="ECO:0000313" key="15">
    <source>
        <dbReference type="EMBL" id="RJF96376.1"/>
    </source>
</evidence>
<evidence type="ECO:0000259" key="14">
    <source>
        <dbReference type="PROSITE" id="PS50989"/>
    </source>
</evidence>
<dbReference type="UniPathway" id="UPA00655">
    <property type="reaction ID" value="UER00711"/>
</dbReference>
<feature type="domain" description="ATP-grasp" evidence="11">
    <location>
        <begin position="120"/>
        <end position="323"/>
    </location>
</feature>
<dbReference type="EC" id="6.4.1.2" evidence="3"/>
<dbReference type="SUPFAM" id="SSF52096">
    <property type="entry name" value="ClpP/crotonase"/>
    <property type="match status" value="2"/>
</dbReference>
<dbReference type="GO" id="GO:2001295">
    <property type="term" value="P:malonyl-CoA biosynthetic process"/>
    <property type="evidence" value="ECO:0007669"/>
    <property type="project" value="UniProtKB-UniPathway"/>
</dbReference>
<dbReference type="PROSITE" id="PS50979">
    <property type="entry name" value="BC"/>
    <property type="match status" value="1"/>
</dbReference>
<dbReference type="InterPro" id="IPR051602">
    <property type="entry name" value="ACC_Biotin_Carboxylase"/>
</dbReference>
<dbReference type="InterPro" id="IPR013815">
    <property type="entry name" value="ATP_grasp_subdomain_1"/>
</dbReference>
<organism evidence="15 16">
    <name type="scientific">Noviherbaspirillum saxi</name>
    <dbReference type="NCBI Taxonomy" id="2320863"/>
    <lineage>
        <taxon>Bacteria</taxon>
        <taxon>Pseudomonadati</taxon>
        <taxon>Pseudomonadota</taxon>
        <taxon>Betaproteobacteria</taxon>
        <taxon>Burkholderiales</taxon>
        <taxon>Oxalobacteraceae</taxon>
        <taxon>Noviherbaspirillum</taxon>
    </lineage>
</organism>
<dbReference type="PANTHER" id="PTHR48095">
    <property type="entry name" value="PYRUVATE CARBOXYLASE SUBUNIT A"/>
    <property type="match status" value="1"/>
</dbReference>
<keyword evidence="4" id="KW-0436">Ligase</keyword>
<comment type="cofactor">
    <cofactor evidence="1">
        <name>biotin</name>
        <dbReference type="ChEBI" id="CHEBI:57586"/>
    </cofactor>
</comment>
<dbReference type="PROSITE" id="PS50968">
    <property type="entry name" value="BIOTINYL_LIPOYL"/>
    <property type="match status" value="1"/>
</dbReference>
<dbReference type="InterPro" id="IPR016185">
    <property type="entry name" value="PreATP-grasp_dom_sf"/>
</dbReference>
<dbReference type="PROSITE" id="PS50980">
    <property type="entry name" value="COA_CT_NTER"/>
    <property type="match status" value="1"/>
</dbReference>
<keyword evidence="6 9" id="KW-0067">ATP-binding</keyword>
<dbReference type="Proteomes" id="UP000265955">
    <property type="component" value="Unassembled WGS sequence"/>
</dbReference>
<accession>A0A3A3G4M6</accession>
<protein>
    <recommendedName>
        <fullName evidence="3">acetyl-CoA carboxylase</fullName>
        <ecNumber evidence="3">6.4.1.2</ecNumber>
    </recommendedName>
</protein>
<dbReference type="GO" id="GO:0005524">
    <property type="term" value="F:ATP binding"/>
    <property type="evidence" value="ECO:0007669"/>
    <property type="project" value="UniProtKB-UniRule"/>
</dbReference>
<dbReference type="InterPro" id="IPR011053">
    <property type="entry name" value="Single_hybrid_motif"/>
</dbReference>
<evidence type="ECO:0000259" key="10">
    <source>
        <dbReference type="PROSITE" id="PS50968"/>
    </source>
</evidence>
<dbReference type="Gene3D" id="3.30.1490.20">
    <property type="entry name" value="ATP-grasp fold, A domain"/>
    <property type="match status" value="1"/>
</dbReference>
<keyword evidence="16" id="KW-1185">Reference proteome</keyword>
<evidence type="ECO:0000256" key="9">
    <source>
        <dbReference type="PROSITE-ProRule" id="PRU00409"/>
    </source>
</evidence>
<dbReference type="Pfam" id="PF01039">
    <property type="entry name" value="Carboxyl_trans"/>
    <property type="match status" value="1"/>
</dbReference>
<dbReference type="SUPFAM" id="SSF51246">
    <property type="entry name" value="Rudiment single hybrid motif"/>
    <property type="match status" value="1"/>
</dbReference>
<dbReference type="AlphaFoldDB" id="A0A3A3G4M6"/>
<dbReference type="OrthoDB" id="9803706at2"/>